<feature type="transmembrane region" description="Helical" evidence="6">
    <location>
        <begin position="80"/>
        <end position="99"/>
    </location>
</feature>
<keyword evidence="2" id="KW-1003">Cell membrane</keyword>
<dbReference type="Pfam" id="PF03899">
    <property type="entry name" value="ATP-synt_I"/>
    <property type="match status" value="1"/>
</dbReference>
<feature type="transmembrane region" description="Helical" evidence="6">
    <location>
        <begin position="105"/>
        <end position="126"/>
    </location>
</feature>
<organism evidence="7 8">
    <name type="scientific">Candidatus Brocadia carolinensis</name>
    <dbReference type="NCBI Taxonomy" id="1004156"/>
    <lineage>
        <taxon>Bacteria</taxon>
        <taxon>Pseudomonadati</taxon>
        <taxon>Planctomycetota</taxon>
        <taxon>Candidatus Brocadiia</taxon>
        <taxon>Candidatus Brocadiales</taxon>
        <taxon>Candidatus Brocadiaceae</taxon>
        <taxon>Candidatus Brocadia</taxon>
    </lineage>
</organism>
<evidence type="ECO:0000256" key="4">
    <source>
        <dbReference type="ARBA" id="ARBA00022989"/>
    </source>
</evidence>
<dbReference type="AlphaFoldDB" id="A0A1V4ASR6"/>
<dbReference type="InterPro" id="IPR005598">
    <property type="entry name" value="ATP_synth_I"/>
</dbReference>
<dbReference type="EMBL" id="AYTS01000098">
    <property type="protein sequence ID" value="OOP56117.1"/>
    <property type="molecule type" value="Genomic_DNA"/>
</dbReference>
<dbReference type="Proteomes" id="UP000189681">
    <property type="component" value="Unassembled WGS sequence"/>
</dbReference>
<sequence length="157" mass="17370">MTTENKRKDFLSLDAGFPDRVLKTSFYLSVITILASLSYMTVMVTVSFAVGCCISLILYKMLWWTVQHAVQNKRSEIKSFFLKVSLAKYGIVGVILLSVCLILEVQIVALALGLSMVLIVLIMKIVSRILVNFMNTSIKVSSQKIDGVSAKVSKKGV</sequence>
<evidence type="ECO:0000313" key="7">
    <source>
        <dbReference type="EMBL" id="OOP56117.1"/>
    </source>
</evidence>
<keyword evidence="3 6" id="KW-0812">Transmembrane</keyword>
<gene>
    <name evidence="7" type="ORF">AYP45_10885</name>
</gene>
<keyword evidence="4 6" id="KW-1133">Transmembrane helix</keyword>
<accession>A0A1V4ASR6</accession>
<evidence type="ECO:0000313" key="8">
    <source>
        <dbReference type="Proteomes" id="UP000189681"/>
    </source>
</evidence>
<evidence type="ECO:0000256" key="6">
    <source>
        <dbReference type="SAM" id="Phobius"/>
    </source>
</evidence>
<keyword evidence="5 6" id="KW-0472">Membrane</keyword>
<feature type="transmembrane region" description="Helical" evidence="6">
    <location>
        <begin position="26"/>
        <end position="59"/>
    </location>
</feature>
<dbReference type="GO" id="GO:0005886">
    <property type="term" value="C:plasma membrane"/>
    <property type="evidence" value="ECO:0007669"/>
    <property type="project" value="UniProtKB-SubCell"/>
</dbReference>
<comment type="subcellular location">
    <subcellularLocation>
        <location evidence="1">Cell membrane</location>
        <topology evidence="1">Multi-pass membrane protein</topology>
    </subcellularLocation>
</comment>
<comment type="caution">
    <text evidence="7">The sequence shown here is derived from an EMBL/GenBank/DDBJ whole genome shotgun (WGS) entry which is preliminary data.</text>
</comment>
<evidence type="ECO:0000256" key="2">
    <source>
        <dbReference type="ARBA" id="ARBA00022475"/>
    </source>
</evidence>
<evidence type="ECO:0008006" key="9">
    <source>
        <dbReference type="Google" id="ProtNLM"/>
    </source>
</evidence>
<dbReference type="STRING" id="1004156.AYP45_10885"/>
<evidence type="ECO:0000256" key="1">
    <source>
        <dbReference type="ARBA" id="ARBA00004651"/>
    </source>
</evidence>
<reference evidence="7 8" key="1">
    <citation type="journal article" date="2017" name="Water Res.">
        <title>Discovery and metagenomic analysis of an anammox bacterial enrichment related to Candidatus "Brocadia caroliniensis" in a full-scale glycerol-fed nitritation-denitritation separate centrate treatment process.</title>
        <authorList>
            <person name="Park H."/>
            <person name="Brotto A.C."/>
            <person name="van Loosdrecht M.C."/>
            <person name="Chandran K."/>
        </authorList>
    </citation>
    <scope>NUCLEOTIDE SEQUENCE [LARGE SCALE GENOMIC DNA]</scope>
    <source>
        <strain evidence="7">26THWARD</strain>
    </source>
</reference>
<evidence type="ECO:0000256" key="5">
    <source>
        <dbReference type="ARBA" id="ARBA00023136"/>
    </source>
</evidence>
<protein>
    <recommendedName>
        <fullName evidence="9">ATP synthase subunit I</fullName>
    </recommendedName>
</protein>
<proteinExistence type="predicted"/>
<name>A0A1V4ASR6_9BACT</name>
<evidence type="ECO:0000256" key="3">
    <source>
        <dbReference type="ARBA" id="ARBA00022692"/>
    </source>
</evidence>